<name>A0ABQ8YZL1_9EUKA</name>
<dbReference type="InterPro" id="IPR001245">
    <property type="entry name" value="Ser-Thr/Tyr_kinase_cat_dom"/>
</dbReference>
<evidence type="ECO:0000256" key="5">
    <source>
        <dbReference type="ARBA" id="ARBA00022840"/>
    </source>
</evidence>
<evidence type="ECO:0000256" key="2">
    <source>
        <dbReference type="ARBA" id="ARBA00022679"/>
    </source>
</evidence>
<keyword evidence="2" id="KW-0808">Transferase</keyword>
<evidence type="ECO:0000256" key="3">
    <source>
        <dbReference type="ARBA" id="ARBA00022741"/>
    </source>
</evidence>
<dbReference type="PANTHER" id="PTHR11042">
    <property type="entry name" value="EUKARYOTIC TRANSLATION INITIATION FACTOR 2-ALPHA KINASE EIF2-ALPHA KINASE -RELATED"/>
    <property type="match status" value="1"/>
</dbReference>
<comment type="caution">
    <text evidence="10">The sequence shown here is derived from an EMBL/GenBank/DDBJ whole genome shotgun (WGS) entry which is preliminary data.</text>
</comment>
<evidence type="ECO:0000313" key="11">
    <source>
        <dbReference type="Proteomes" id="UP001150062"/>
    </source>
</evidence>
<dbReference type="PROSITE" id="PS50011">
    <property type="entry name" value="PROTEIN_KINASE_DOM"/>
    <property type="match status" value="1"/>
</dbReference>
<dbReference type="InterPro" id="IPR050339">
    <property type="entry name" value="CC_SR_Kinase"/>
</dbReference>
<dbReference type="PROSITE" id="PS00108">
    <property type="entry name" value="PROTEIN_KINASE_ST"/>
    <property type="match status" value="1"/>
</dbReference>
<accession>A0ABQ8YZL1</accession>
<dbReference type="Gene3D" id="1.10.510.10">
    <property type="entry name" value="Transferase(Phosphotransferase) domain 1"/>
    <property type="match status" value="2"/>
</dbReference>
<keyword evidence="4 10" id="KW-0418">Kinase</keyword>
<dbReference type="InterPro" id="IPR017441">
    <property type="entry name" value="Protein_kinase_ATP_BS"/>
</dbReference>
<evidence type="ECO:0000256" key="1">
    <source>
        <dbReference type="ARBA" id="ARBA00022527"/>
    </source>
</evidence>
<keyword evidence="5 7" id="KW-0067">ATP-binding</keyword>
<dbReference type="InterPro" id="IPR000719">
    <property type="entry name" value="Prot_kinase_dom"/>
</dbReference>
<feature type="coiled-coil region" evidence="8">
    <location>
        <begin position="194"/>
        <end position="229"/>
    </location>
</feature>
<comment type="similarity">
    <text evidence="6">Belongs to the protein kinase superfamily. Ser/Thr protein kinase family. GCN2 subfamily.</text>
</comment>
<dbReference type="PANTHER" id="PTHR11042:SF190">
    <property type="entry name" value="MITOSIS INHIBITOR PROTEIN KINASE MIK1"/>
    <property type="match status" value="1"/>
</dbReference>
<dbReference type="SMART" id="SM00220">
    <property type="entry name" value="S_TKc"/>
    <property type="match status" value="1"/>
</dbReference>
<evidence type="ECO:0000256" key="4">
    <source>
        <dbReference type="ARBA" id="ARBA00022777"/>
    </source>
</evidence>
<keyword evidence="1" id="KW-0723">Serine/threonine-protein kinase</keyword>
<evidence type="ECO:0000313" key="10">
    <source>
        <dbReference type="EMBL" id="KAJ6250003.1"/>
    </source>
</evidence>
<dbReference type="InterPro" id="IPR011009">
    <property type="entry name" value="Kinase-like_dom_sf"/>
</dbReference>
<organism evidence="10 11">
    <name type="scientific">Anaeramoeba flamelloides</name>
    <dbReference type="NCBI Taxonomy" id="1746091"/>
    <lineage>
        <taxon>Eukaryota</taxon>
        <taxon>Metamonada</taxon>
        <taxon>Anaeramoebidae</taxon>
        <taxon>Anaeramoeba</taxon>
    </lineage>
</organism>
<dbReference type="PROSITE" id="PS00107">
    <property type="entry name" value="PROTEIN_KINASE_ATP"/>
    <property type="match status" value="1"/>
</dbReference>
<dbReference type="GO" id="GO:0016301">
    <property type="term" value="F:kinase activity"/>
    <property type="evidence" value="ECO:0007669"/>
    <property type="project" value="UniProtKB-KW"/>
</dbReference>
<feature type="binding site" evidence="7">
    <location>
        <position position="94"/>
    </location>
    <ligand>
        <name>ATP</name>
        <dbReference type="ChEBI" id="CHEBI:30616"/>
    </ligand>
</feature>
<protein>
    <submittedName>
        <fullName evidence="10">Membrane-associated tyrosine- and threonine-specific cdc2-inhibitory kinase</fullName>
    </submittedName>
</protein>
<reference evidence="10" key="1">
    <citation type="submission" date="2022-08" db="EMBL/GenBank/DDBJ databases">
        <title>Novel sulfate-reducing endosymbionts in the free-living metamonad Anaeramoeba.</title>
        <authorList>
            <person name="Jerlstrom-Hultqvist J."/>
            <person name="Cepicka I."/>
            <person name="Gallot-Lavallee L."/>
            <person name="Salas-Leiva D."/>
            <person name="Curtis B.A."/>
            <person name="Zahonova K."/>
            <person name="Pipaliya S."/>
            <person name="Dacks J."/>
            <person name="Roger A.J."/>
        </authorList>
    </citation>
    <scope>NUCLEOTIDE SEQUENCE</scope>
    <source>
        <strain evidence="10">Schooner1</strain>
    </source>
</reference>
<keyword evidence="3 7" id="KW-0547">Nucleotide-binding</keyword>
<evidence type="ECO:0000256" key="6">
    <source>
        <dbReference type="ARBA" id="ARBA00037982"/>
    </source>
</evidence>
<keyword evidence="11" id="KW-1185">Reference proteome</keyword>
<keyword evidence="8" id="KW-0175">Coiled coil</keyword>
<dbReference type="SUPFAM" id="SSF56112">
    <property type="entry name" value="Protein kinase-like (PK-like)"/>
    <property type="match status" value="1"/>
</dbReference>
<dbReference type="Pfam" id="PF07714">
    <property type="entry name" value="PK_Tyr_Ser-Thr"/>
    <property type="match status" value="1"/>
</dbReference>
<feature type="domain" description="Protein kinase" evidence="9">
    <location>
        <begin position="64"/>
        <end position="400"/>
    </location>
</feature>
<proteinExistence type="inferred from homology"/>
<dbReference type="Proteomes" id="UP001150062">
    <property type="component" value="Unassembled WGS sequence"/>
</dbReference>
<evidence type="ECO:0000259" key="9">
    <source>
        <dbReference type="PROSITE" id="PS50011"/>
    </source>
</evidence>
<dbReference type="EMBL" id="JAOAOG010000090">
    <property type="protein sequence ID" value="KAJ6250003.1"/>
    <property type="molecule type" value="Genomic_DNA"/>
</dbReference>
<evidence type="ECO:0000256" key="7">
    <source>
        <dbReference type="PROSITE-ProRule" id="PRU10141"/>
    </source>
</evidence>
<gene>
    <name evidence="10" type="ORF">M0813_16689</name>
</gene>
<sequence length="502" mass="58909">MNFEGGNPQFLNPNYLGTTSLLESRRRLSCPSPKRKKSPKIQNYQTTPILSPMTENRVLTINNYKIKDIIGRGSFGTVYKAKSKKTGKLFAVKKTNQEYYSTGDRRRKINEIKKIYKLLYQGNEISSDYIAEIQESWEENGCVFTVMEFCDGGDLESFINNHHLLHNNPKEKKIGYENENENENEIQIQFDEEFEQDEEQIQLEEQEELELEQEQEQEQEQELELEQELKPIPERVIWGFISDISVGLQSIHNNGFIHLDIKPENILIHKKRCKIGDLGMIIEIGKRISSEGDSRYMAPELMNLLALEEPEAQTEMDVFSFGATIYEASSGYKMPKNDENWQSFRKIDENTELPYKFERTEKLKKLIQSMMYFDPESRPTIKEILKLKKVIQHSRKKPLFTNKKNIRHKPKSKYFNSVSKTRERPIKIILNSEFEDNKTSFSDPLKIKYKYEKPEKFGSLTSIKKKLFAKNLLNSQNGNMFEEEMGESDDDDNFFENFSEMN</sequence>
<evidence type="ECO:0000256" key="8">
    <source>
        <dbReference type="SAM" id="Coils"/>
    </source>
</evidence>
<dbReference type="InterPro" id="IPR008271">
    <property type="entry name" value="Ser/Thr_kinase_AS"/>
</dbReference>